<dbReference type="EMBL" id="DVLW01000201">
    <property type="protein sequence ID" value="HIT94980.1"/>
    <property type="molecule type" value="Genomic_DNA"/>
</dbReference>
<accession>A0A9D1H787</accession>
<keyword evidence="1" id="KW-1133">Transmembrane helix</keyword>
<name>A0A9D1H787_9FIRM</name>
<evidence type="ECO:0000256" key="1">
    <source>
        <dbReference type="SAM" id="Phobius"/>
    </source>
</evidence>
<protein>
    <submittedName>
        <fullName evidence="2">Uncharacterized protein</fullName>
    </submittedName>
</protein>
<keyword evidence="1" id="KW-0472">Membrane</keyword>
<reference evidence="2" key="1">
    <citation type="submission" date="2020-10" db="EMBL/GenBank/DDBJ databases">
        <authorList>
            <person name="Gilroy R."/>
        </authorList>
    </citation>
    <scope>NUCLEOTIDE SEQUENCE</scope>
    <source>
        <strain evidence="2">ChiBcec7-5410</strain>
    </source>
</reference>
<comment type="caution">
    <text evidence="2">The sequence shown here is derived from an EMBL/GenBank/DDBJ whole genome shotgun (WGS) entry which is preliminary data.</text>
</comment>
<dbReference type="Proteomes" id="UP000824160">
    <property type="component" value="Unassembled WGS sequence"/>
</dbReference>
<organism evidence="2 3">
    <name type="scientific">Candidatus Faecivivens stercoripullorum</name>
    <dbReference type="NCBI Taxonomy" id="2840805"/>
    <lineage>
        <taxon>Bacteria</taxon>
        <taxon>Bacillati</taxon>
        <taxon>Bacillota</taxon>
        <taxon>Clostridia</taxon>
        <taxon>Eubacteriales</taxon>
        <taxon>Oscillospiraceae</taxon>
        <taxon>Oscillospiraceae incertae sedis</taxon>
        <taxon>Candidatus Faecivivens</taxon>
    </lineage>
</organism>
<proteinExistence type="predicted"/>
<evidence type="ECO:0000313" key="2">
    <source>
        <dbReference type="EMBL" id="HIT94980.1"/>
    </source>
</evidence>
<gene>
    <name evidence="2" type="ORF">IAC43_07315</name>
</gene>
<dbReference type="AlphaFoldDB" id="A0A9D1H787"/>
<keyword evidence="1" id="KW-0812">Transmembrane</keyword>
<evidence type="ECO:0000313" key="3">
    <source>
        <dbReference type="Proteomes" id="UP000824160"/>
    </source>
</evidence>
<reference evidence="2" key="2">
    <citation type="journal article" date="2021" name="PeerJ">
        <title>Extensive microbial diversity within the chicken gut microbiome revealed by metagenomics and culture.</title>
        <authorList>
            <person name="Gilroy R."/>
            <person name="Ravi A."/>
            <person name="Getino M."/>
            <person name="Pursley I."/>
            <person name="Horton D.L."/>
            <person name="Alikhan N.F."/>
            <person name="Baker D."/>
            <person name="Gharbi K."/>
            <person name="Hall N."/>
            <person name="Watson M."/>
            <person name="Adriaenssens E.M."/>
            <person name="Foster-Nyarko E."/>
            <person name="Jarju S."/>
            <person name="Secka A."/>
            <person name="Antonio M."/>
            <person name="Oren A."/>
            <person name="Chaudhuri R.R."/>
            <person name="La Ragione R."/>
            <person name="Hildebrand F."/>
            <person name="Pallen M.J."/>
        </authorList>
    </citation>
    <scope>NUCLEOTIDE SEQUENCE</scope>
    <source>
        <strain evidence="2">ChiBcec7-5410</strain>
    </source>
</reference>
<sequence>MHLYHIPVRKRLVQAGKIIGVLAIIAALLQGAVLFSLSAGRSTIEQQRQATEDAIRRAAVSCYSIEGVYPQKMDYLVEHYGLSVDTEKFSIEYQAIGDNILPTVIVGIRGEDAF</sequence>
<feature type="transmembrane region" description="Helical" evidence="1">
    <location>
        <begin position="18"/>
        <end position="39"/>
    </location>
</feature>